<sequence length="87" mass="9546">MPLALSNSSSVHRLSPSMSFSMTARAKSVSTLSGYLEICSHNWLAHVLAETFISAMLLFGMVKHYSQGLPQIPCDIPSLFSLGERLF</sequence>
<protein>
    <submittedName>
        <fullName evidence="1">Uncharacterized protein</fullName>
    </submittedName>
</protein>
<dbReference type="OrthoDB" id="8381266at2759"/>
<organism evidence="1 2">
    <name type="scientific">Trichonephila clavata</name>
    <name type="common">Joro spider</name>
    <name type="synonym">Nephila clavata</name>
    <dbReference type="NCBI Taxonomy" id="2740835"/>
    <lineage>
        <taxon>Eukaryota</taxon>
        <taxon>Metazoa</taxon>
        <taxon>Ecdysozoa</taxon>
        <taxon>Arthropoda</taxon>
        <taxon>Chelicerata</taxon>
        <taxon>Arachnida</taxon>
        <taxon>Araneae</taxon>
        <taxon>Araneomorphae</taxon>
        <taxon>Entelegynae</taxon>
        <taxon>Araneoidea</taxon>
        <taxon>Nephilidae</taxon>
        <taxon>Trichonephila</taxon>
    </lineage>
</organism>
<accession>A0A8X6JBW4</accession>
<name>A0A8X6JBW4_TRICU</name>
<gene>
    <name evidence="1" type="ORF">TNCT_655021</name>
</gene>
<evidence type="ECO:0000313" key="1">
    <source>
        <dbReference type="EMBL" id="GFR19343.1"/>
    </source>
</evidence>
<proteinExistence type="predicted"/>
<comment type="caution">
    <text evidence="1">The sequence shown here is derived from an EMBL/GenBank/DDBJ whole genome shotgun (WGS) entry which is preliminary data.</text>
</comment>
<reference evidence="1" key="1">
    <citation type="submission" date="2020-07" db="EMBL/GenBank/DDBJ databases">
        <title>Multicomponent nature underlies the extraordinary mechanical properties of spider dragline silk.</title>
        <authorList>
            <person name="Kono N."/>
            <person name="Nakamura H."/>
            <person name="Mori M."/>
            <person name="Yoshida Y."/>
            <person name="Ohtoshi R."/>
            <person name="Malay A.D."/>
            <person name="Moran D.A.P."/>
            <person name="Tomita M."/>
            <person name="Numata K."/>
            <person name="Arakawa K."/>
        </authorList>
    </citation>
    <scope>NUCLEOTIDE SEQUENCE</scope>
</reference>
<dbReference type="AlphaFoldDB" id="A0A8X6JBW4"/>
<dbReference type="Proteomes" id="UP000887116">
    <property type="component" value="Unassembled WGS sequence"/>
</dbReference>
<keyword evidence="2" id="KW-1185">Reference proteome</keyword>
<dbReference type="EMBL" id="BMAO01007908">
    <property type="protein sequence ID" value="GFR19343.1"/>
    <property type="molecule type" value="Genomic_DNA"/>
</dbReference>
<evidence type="ECO:0000313" key="2">
    <source>
        <dbReference type="Proteomes" id="UP000887116"/>
    </source>
</evidence>